<evidence type="ECO:0000259" key="6">
    <source>
        <dbReference type="PROSITE" id="PS50108"/>
    </source>
</evidence>
<dbReference type="InterPro" id="IPR037365">
    <property type="entry name" value="Slowmo/Ups"/>
</dbReference>
<evidence type="ECO:0000259" key="8">
    <source>
        <dbReference type="PROSITE" id="PS50904"/>
    </source>
</evidence>
<dbReference type="CDD" id="cd00132">
    <property type="entry name" value="CRIB"/>
    <property type="match status" value="1"/>
</dbReference>
<dbReference type="InterPro" id="IPR036936">
    <property type="entry name" value="CRIB_dom_sf"/>
</dbReference>
<dbReference type="PROSITE" id="PS51082">
    <property type="entry name" value="WH2"/>
    <property type="match status" value="1"/>
</dbReference>
<feature type="region of interest" description="Disordered" evidence="5">
    <location>
        <begin position="1"/>
        <end position="21"/>
    </location>
</feature>
<feature type="domain" description="WH1" evidence="7">
    <location>
        <begin position="21"/>
        <end position="132"/>
    </location>
</feature>
<comment type="subcellular location">
    <subcellularLocation>
        <location evidence="1">Nucleus</location>
    </subcellularLocation>
</comment>
<dbReference type="AlphaFoldDB" id="A0AAF0Y840"/>
<protein>
    <submittedName>
        <fullName evidence="10">Wiskott-Aldrich syndrome 1</fullName>
    </submittedName>
</protein>
<dbReference type="SUPFAM" id="SSF50729">
    <property type="entry name" value="PH domain-like"/>
    <property type="match status" value="1"/>
</dbReference>
<feature type="domain" description="CRIB" evidence="6">
    <location>
        <begin position="161"/>
        <end position="176"/>
    </location>
</feature>
<dbReference type="Pfam" id="PF04707">
    <property type="entry name" value="PRELI"/>
    <property type="match status" value="1"/>
</dbReference>
<dbReference type="EMBL" id="CP086715">
    <property type="protein sequence ID" value="WOO78608.1"/>
    <property type="molecule type" value="Genomic_DNA"/>
</dbReference>
<evidence type="ECO:0000313" key="10">
    <source>
        <dbReference type="EMBL" id="WOO78608.1"/>
    </source>
</evidence>
<gene>
    <name evidence="10" type="primary">wsp1</name>
    <name evidence="10" type="ORF">LOC62_02G002152</name>
</gene>
<dbReference type="InterPro" id="IPR011993">
    <property type="entry name" value="PH-like_dom_sf"/>
</dbReference>
<keyword evidence="2" id="KW-0597">Phosphoprotein</keyword>
<dbReference type="InterPro" id="IPR000095">
    <property type="entry name" value="CRIB_dom"/>
</dbReference>
<dbReference type="GO" id="GO:0003779">
    <property type="term" value="F:actin binding"/>
    <property type="evidence" value="ECO:0007669"/>
    <property type="project" value="InterPro"/>
</dbReference>
<evidence type="ECO:0000259" key="7">
    <source>
        <dbReference type="PROSITE" id="PS50229"/>
    </source>
</evidence>
<keyword evidence="3" id="KW-0677">Repeat</keyword>
<dbReference type="GO" id="GO:0005634">
    <property type="term" value="C:nucleus"/>
    <property type="evidence" value="ECO:0007669"/>
    <property type="project" value="UniProtKB-SubCell"/>
</dbReference>
<name>A0AAF0Y840_9TREE</name>
<evidence type="ECO:0000256" key="5">
    <source>
        <dbReference type="SAM" id="MobiDB-lite"/>
    </source>
</evidence>
<feature type="domain" description="WH2" evidence="9">
    <location>
        <begin position="397"/>
        <end position="416"/>
    </location>
</feature>
<dbReference type="CDD" id="cd01205">
    <property type="entry name" value="EVH1_WASP-like"/>
    <property type="match status" value="1"/>
</dbReference>
<dbReference type="PANTHER" id="PTHR11158">
    <property type="entry name" value="MSF1/PX19 RELATED"/>
    <property type="match status" value="1"/>
</dbReference>
<dbReference type="GO" id="GO:0005758">
    <property type="term" value="C:mitochondrial intermembrane space"/>
    <property type="evidence" value="ECO:0007669"/>
    <property type="project" value="InterPro"/>
</dbReference>
<evidence type="ECO:0000313" key="11">
    <source>
        <dbReference type="Proteomes" id="UP000827549"/>
    </source>
</evidence>
<dbReference type="Pfam" id="PF00568">
    <property type="entry name" value="WH1"/>
    <property type="match status" value="1"/>
</dbReference>
<sequence>MGSSSTLSSDDKSKVKSAVPTSGSTNKIITVAVARIYTAKPGSSSWKYGGATGALVFLADKAKGGLWFRVVDLEGNRGVVWEHELPNEIEYNQDKPWFHSWGGDDAQIAFVFAAQDEAHEFYKKVANRSKYATKVSKDKEAGGGKQSWGKRLKGKIDKALISGPKDGSFKHVAHMGYDAEKGFSSSGVDPSWQVLLEQLSMKGISKKDIENNEDFIRDYVAQQGGIDAVIAQNKAEAEAAAKPARQPPPPPTTRRKQPPAPPASRRTVHEEAAPAPAPPPPPPAPARNTPPPPPARNQPPPPPAQRQSAPPPPPAPPAPPPPRAPAQAAPPPPPPPPPAPPRPNAGAPPPPPPPPPPGPRQGGPPPPPPPPPPSGHAPPAPPPPPAPGPPAGGDAGGRSALLASIQGQGVHKLRKVDDSEKHISPAAAGLAGAAVGGTAVAAAAAADSGGGGDLASSLAAALARRKGDLGDSDDDEESDDDPEPPPTPLLAFFLRYPNPFARHVLSVDVLERTVDPETGRVKTTRLILKRGLVPAWASKWLPSAAASGGRGLDAWVLEESVVDPPGWGTETATDAFHTQPRLRVRQGNLSFKKFMHVIEGGELCAGADGSTLHHTTAEVRSQFGGRWSSMIRNKIESYGVGKFEGNTELARKGMSLVLGLLRSRQLGADGGTNLVSASTAASGSGSADRDA</sequence>
<proteinExistence type="predicted"/>
<keyword evidence="4" id="KW-0539">Nucleus</keyword>
<dbReference type="Pfam" id="PF00786">
    <property type="entry name" value="PBD"/>
    <property type="match status" value="1"/>
</dbReference>
<evidence type="ECO:0000259" key="9">
    <source>
        <dbReference type="PROSITE" id="PS51082"/>
    </source>
</evidence>
<dbReference type="Gene3D" id="3.90.810.10">
    <property type="entry name" value="CRIB domain"/>
    <property type="match status" value="1"/>
</dbReference>
<evidence type="ECO:0000256" key="3">
    <source>
        <dbReference type="ARBA" id="ARBA00022737"/>
    </source>
</evidence>
<dbReference type="InterPro" id="IPR006797">
    <property type="entry name" value="PRELI/MSF1_dom"/>
</dbReference>
<feature type="compositionally biased region" description="Pro residues" evidence="5">
    <location>
        <begin position="275"/>
        <end position="390"/>
    </location>
</feature>
<organism evidence="10 11">
    <name type="scientific">Vanrija pseudolonga</name>
    <dbReference type="NCBI Taxonomy" id="143232"/>
    <lineage>
        <taxon>Eukaryota</taxon>
        <taxon>Fungi</taxon>
        <taxon>Dikarya</taxon>
        <taxon>Basidiomycota</taxon>
        <taxon>Agaricomycotina</taxon>
        <taxon>Tremellomycetes</taxon>
        <taxon>Trichosporonales</taxon>
        <taxon>Trichosporonaceae</taxon>
        <taxon>Vanrija</taxon>
    </lineage>
</organism>
<feature type="compositionally biased region" description="Pro residues" evidence="5">
    <location>
        <begin position="245"/>
        <end position="262"/>
    </location>
</feature>
<evidence type="ECO:0000256" key="2">
    <source>
        <dbReference type="ARBA" id="ARBA00022553"/>
    </source>
</evidence>
<dbReference type="GeneID" id="87805400"/>
<feature type="compositionally biased region" description="Acidic residues" evidence="5">
    <location>
        <begin position="470"/>
        <end position="483"/>
    </location>
</feature>
<dbReference type="PROSITE" id="PS50904">
    <property type="entry name" value="PRELI_MSF1"/>
    <property type="match status" value="1"/>
</dbReference>
<keyword evidence="11" id="KW-1185">Reference proteome</keyword>
<dbReference type="SMART" id="SM00461">
    <property type="entry name" value="WH1"/>
    <property type="match status" value="1"/>
</dbReference>
<dbReference type="InterPro" id="IPR003124">
    <property type="entry name" value="WH2_dom"/>
</dbReference>
<dbReference type="PROSITE" id="PS50108">
    <property type="entry name" value="CRIB"/>
    <property type="match status" value="1"/>
</dbReference>
<feature type="domain" description="PRELI/MSF1" evidence="8">
    <location>
        <begin position="472"/>
        <end position="666"/>
    </location>
</feature>
<feature type="region of interest" description="Disordered" evidence="5">
    <location>
        <begin position="465"/>
        <end position="489"/>
    </location>
</feature>
<dbReference type="Proteomes" id="UP000827549">
    <property type="component" value="Chromosome 2"/>
</dbReference>
<dbReference type="InterPro" id="IPR000697">
    <property type="entry name" value="WH1/EVH1_dom"/>
</dbReference>
<dbReference type="InterPro" id="IPR033927">
    <property type="entry name" value="WASPfam_EVH1"/>
</dbReference>
<dbReference type="Gene3D" id="2.30.29.30">
    <property type="entry name" value="Pleckstrin-homology domain (PH domain)/Phosphotyrosine-binding domain (PTB)"/>
    <property type="match status" value="1"/>
</dbReference>
<evidence type="ECO:0000256" key="1">
    <source>
        <dbReference type="ARBA" id="ARBA00004123"/>
    </source>
</evidence>
<feature type="region of interest" description="Disordered" evidence="5">
    <location>
        <begin position="235"/>
        <end position="418"/>
    </location>
</feature>
<dbReference type="PROSITE" id="PS50229">
    <property type="entry name" value="WH1"/>
    <property type="match status" value="1"/>
</dbReference>
<dbReference type="FunFam" id="3.90.810.10:FF:000010">
    <property type="entry name" value="Related to Neural Wiskott-Aldrich syndrome protein"/>
    <property type="match status" value="1"/>
</dbReference>
<reference evidence="10" key="1">
    <citation type="submission" date="2023-10" db="EMBL/GenBank/DDBJ databases">
        <authorList>
            <person name="Noh H."/>
        </authorList>
    </citation>
    <scope>NUCLEOTIDE SEQUENCE</scope>
    <source>
        <strain evidence="10">DUCC4014</strain>
    </source>
</reference>
<dbReference type="RefSeq" id="XP_062624640.1">
    <property type="nucleotide sequence ID" value="XM_062768656.1"/>
</dbReference>
<accession>A0AAF0Y840</accession>
<evidence type="ECO:0000256" key="4">
    <source>
        <dbReference type="ARBA" id="ARBA00023242"/>
    </source>
</evidence>